<keyword evidence="2" id="KW-1185">Reference proteome</keyword>
<gene>
    <name evidence="1" type="ORF">Stuart_19</name>
</gene>
<sequence>MNILNQLNDLVNQAIETAPVDMTQTGTGGGSGNTVLETGSYYGHFIEYIELGKQIPMMKGKPTGKPAALEVKVAFKLYHGDEVCYLRPMPMMYSNGEKANFKRLFDRMNQKGDIKHMAQKLGQPFKVEVTKEESKTTKGKFYNKLNVDTVSALPKFDPETGEPIQLPALDEKDVKLFLWNNPTQETWDALYIESSNFIQESILKAVDYNGSPLQALLEGSVPDLGSAPAAPTAPAPEAPVAPVAPQAPAAPVAPAAPAAPTV</sequence>
<evidence type="ECO:0000313" key="1">
    <source>
        <dbReference type="EMBL" id="QAX92398.1"/>
    </source>
</evidence>
<name>A0A411AWC3_9CAUD</name>
<dbReference type="Proteomes" id="UP000290695">
    <property type="component" value="Segment"/>
</dbReference>
<organism evidence="1 2">
    <name type="scientific">Providencia phage vB_PstP_PS3</name>
    <dbReference type="NCBI Taxonomy" id="2848038"/>
    <lineage>
        <taxon>Viruses</taxon>
        <taxon>Duplodnaviria</taxon>
        <taxon>Heunggongvirae</taxon>
        <taxon>Uroviricota</taxon>
        <taxon>Caudoviricetes</taxon>
        <taxon>Autographivirales</taxon>
        <taxon>Autoscriptoviridae</taxon>
        <taxon>Slopekvirinae</taxon>
        <taxon>Kakivirus</taxon>
        <taxon>Kakivirus PS3</taxon>
    </lineage>
</organism>
<accession>A0A411AWC3</accession>
<dbReference type="EMBL" id="MK387869">
    <property type="protein sequence ID" value="QAX92398.1"/>
    <property type="molecule type" value="Genomic_DNA"/>
</dbReference>
<reference evidence="2" key="1">
    <citation type="submission" date="2019-01" db="EMBL/GenBank/DDBJ databases">
        <title>PS3, a novel KP34virus infecting Providencia stuartii with a tail spike-associated depolymerase that enhances serum-mediated killing.</title>
        <authorList>
            <person name="Oliveira H."/>
            <person name="Mendes B."/>
            <person name="Lobocka M."/>
            <person name="Azeredo J."/>
        </authorList>
    </citation>
    <scope>NUCLEOTIDE SEQUENCE [LARGE SCALE GENOMIC DNA]</scope>
</reference>
<protein>
    <submittedName>
        <fullName evidence="1">Uncharacterized protein</fullName>
    </submittedName>
</protein>
<proteinExistence type="predicted"/>
<evidence type="ECO:0000313" key="2">
    <source>
        <dbReference type="Proteomes" id="UP000290695"/>
    </source>
</evidence>